<feature type="non-terminal residue" evidence="3">
    <location>
        <position position="1"/>
    </location>
</feature>
<dbReference type="Gene3D" id="1.10.510.10">
    <property type="entry name" value="Transferase(Phosphotransferase) domain 1"/>
    <property type="match status" value="1"/>
</dbReference>
<feature type="region of interest" description="Disordered" evidence="1">
    <location>
        <begin position="234"/>
        <end position="262"/>
    </location>
</feature>
<dbReference type="Pfam" id="PF03109">
    <property type="entry name" value="ABC1"/>
    <property type="match status" value="1"/>
</dbReference>
<comment type="caution">
    <text evidence="3">The sequence shown here is derived from an EMBL/GenBank/DDBJ whole genome shotgun (WGS) entry which is preliminary data.</text>
</comment>
<dbReference type="SUPFAM" id="SSF56112">
    <property type="entry name" value="Protein kinase-like (PK-like)"/>
    <property type="match status" value="1"/>
</dbReference>
<evidence type="ECO:0000259" key="2">
    <source>
        <dbReference type="PROSITE" id="PS50011"/>
    </source>
</evidence>
<dbReference type="InterPro" id="IPR000719">
    <property type="entry name" value="Prot_kinase_dom"/>
</dbReference>
<keyword evidence="4" id="KW-1185">Reference proteome</keyword>
<feature type="domain" description="Protein kinase" evidence="2">
    <location>
        <begin position="1"/>
        <end position="262"/>
    </location>
</feature>
<evidence type="ECO:0000256" key="1">
    <source>
        <dbReference type="SAM" id="MobiDB-lite"/>
    </source>
</evidence>
<dbReference type="InterPro" id="IPR011009">
    <property type="entry name" value="Kinase-like_dom_sf"/>
</dbReference>
<name>A0AA40KCH8_9PEZI</name>
<sequence length="262" mass="29682">FEAAQTTDIYKFGDMYAAMYAANMDFRRREYRVSWKGNWRNFPDLASFQQISGATVTSIPHSPEVDKLWAKSRVLCYGVDSHIRLLDQGSASGEEEQFPVCKVAANDRQRRFIADEFEMLRDLCSSATSVVRVHPEPLVDEKGIFGFRMEKLLAIGPDTAIDRSDLVRCLEHIHETGIVHNDFHRMNVMMNDQGQLVAIDFGRSGRVGSEIPVEKRSIPSPGLETNYAQAFARQHSNTCQPKKSHQTTKGRELMSPLARGDR</sequence>
<gene>
    <name evidence="3" type="ORF">B0T18DRAFT_314478</name>
</gene>
<evidence type="ECO:0000313" key="4">
    <source>
        <dbReference type="Proteomes" id="UP001172155"/>
    </source>
</evidence>
<dbReference type="GO" id="GO:0004672">
    <property type="term" value="F:protein kinase activity"/>
    <property type="evidence" value="ECO:0007669"/>
    <property type="project" value="InterPro"/>
</dbReference>
<accession>A0AA40KCH8</accession>
<reference evidence="3" key="1">
    <citation type="submission" date="2023-06" db="EMBL/GenBank/DDBJ databases">
        <title>Genome-scale phylogeny and comparative genomics of the fungal order Sordariales.</title>
        <authorList>
            <consortium name="Lawrence Berkeley National Laboratory"/>
            <person name="Hensen N."/>
            <person name="Bonometti L."/>
            <person name="Westerberg I."/>
            <person name="Brannstrom I.O."/>
            <person name="Guillou S."/>
            <person name="Cros-Aarteil S."/>
            <person name="Calhoun S."/>
            <person name="Haridas S."/>
            <person name="Kuo A."/>
            <person name="Mondo S."/>
            <person name="Pangilinan J."/>
            <person name="Riley R."/>
            <person name="LaButti K."/>
            <person name="Andreopoulos B."/>
            <person name="Lipzen A."/>
            <person name="Chen C."/>
            <person name="Yanf M."/>
            <person name="Daum C."/>
            <person name="Ng V."/>
            <person name="Clum A."/>
            <person name="Steindorff A."/>
            <person name="Ohm R."/>
            <person name="Martin F."/>
            <person name="Silar P."/>
            <person name="Natvig D."/>
            <person name="Lalanne C."/>
            <person name="Gautier V."/>
            <person name="Ament-velasquez S.L."/>
            <person name="Kruys A."/>
            <person name="Hutchinson M.I."/>
            <person name="Powell A.J."/>
            <person name="Barry K."/>
            <person name="Miller A.N."/>
            <person name="Grigoriev I.V."/>
            <person name="Debuchy R."/>
            <person name="Gladieux P."/>
            <person name="Thoren M.H."/>
            <person name="Johannesson H."/>
        </authorList>
    </citation>
    <scope>NUCLEOTIDE SEQUENCE</scope>
    <source>
        <strain evidence="3">SMH3187-1</strain>
    </source>
</reference>
<dbReference type="InterPro" id="IPR004147">
    <property type="entry name" value="ABC1_dom"/>
</dbReference>
<protein>
    <recommendedName>
        <fullName evidence="2">Protein kinase domain-containing protein</fullName>
    </recommendedName>
</protein>
<organism evidence="3 4">
    <name type="scientific">Schizothecium vesticola</name>
    <dbReference type="NCBI Taxonomy" id="314040"/>
    <lineage>
        <taxon>Eukaryota</taxon>
        <taxon>Fungi</taxon>
        <taxon>Dikarya</taxon>
        <taxon>Ascomycota</taxon>
        <taxon>Pezizomycotina</taxon>
        <taxon>Sordariomycetes</taxon>
        <taxon>Sordariomycetidae</taxon>
        <taxon>Sordariales</taxon>
        <taxon>Schizotheciaceae</taxon>
        <taxon>Schizothecium</taxon>
    </lineage>
</organism>
<dbReference type="EMBL" id="JAUKUD010000001">
    <property type="protein sequence ID" value="KAK0754183.1"/>
    <property type="molecule type" value="Genomic_DNA"/>
</dbReference>
<dbReference type="PROSITE" id="PS50011">
    <property type="entry name" value="PROTEIN_KINASE_DOM"/>
    <property type="match status" value="1"/>
</dbReference>
<proteinExistence type="predicted"/>
<dbReference type="AlphaFoldDB" id="A0AA40KCH8"/>
<dbReference type="Proteomes" id="UP001172155">
    <property type="component" value="Unassembled WGS sequence"/>
</dbReference>
<evidence type="ECO:0000313" key="3">
    <source>
        <dbReference type="EMBL" id="KAK0754183.1"/>
    </source>
</evidence>
<dbReference type="GO" id="GO:0005524">
    <property type="term" value="F:ATP binding"/>
    <property type="evidence" value="ECO:0007669"/>
    <property type="project" value="InterPro"/>
</dbReference>